<comment type="caution">
    <text evidence="1">The sequence shown here is derived from an EMBL/GenBank/DDBJ whole genome shotgun (WGS) entry which is preliminary data.</text>
</comment>
<proteinExistence type="predicted"/>
<keyword evidence="2" id="KW-1185">Reference proteome</keyword>
<dbReference type="AlphaFoldDB" id="A0A1T2KXZ6"/>
<organism evidence="1 2">
    <name type="scientific">Solemya elarraichensis gill symbiont</name>
    <dbReference type="NCBI Taxonomy" id="1918949"/>
    <lineage>
        <taxon>Bacteria</taxon>
        <taxon>Pseudomonadati</taxon>
        <taxon>Pseudomonadota</taxon>
        <taxon>Gammaproteobacteria</taxon>
        <taxon>sulfur-oxidizing symbionts</taxon>
    </lineage>
</organism>
<name>A0A1T2KXZ6_9GAMM</name>
<dbReference type="Proteomes" id="UP000190198">
    <property type="component" value="Unassembled WGS sequence"/>
</dbReference>
<accession>A0A1T2KXZ6</accession>
<evidence type="ECO:0000313" key="2">
    <source>
        <dbReference type="Proteomes" id="UP000190198"/>
    </source>
</evidence>
<gene>
    <name evidence="1" type="ORF">BOW52_10110</name>
</gene>
<reference evidence="1 2" key="1">
    <citation type="submission" date="2016-11" db="EMBL/GenBank/DDBJ databases">
        <title>Mixed transmission modes and dynamic genome evolution in an obligate animal-bacterial symbiosis.</title>
        <authorList>
            <person name="Russell S.L."/>
            <person name="Corbett-Detig R.B."/>
            <person name="Cavanaugh C.M."/>
        </authorList>
    </citation>
    <scope>NUCLEOTIDE SEQUENCE [LARGE SCALE GENOMIC DNA]</scope>
    <source>
        <strain evidence="1">Sp-SM6</strain>
    </source>
</reference>
<dbReference type="EMBL" id="MPRK01000272">
    <property type="protein sequence ID" value="OOZ37681.1"/>
    <property type="molecule type" value="Genomic_DNA"/>
</dbReference>
<protein>
    <submittedName>
        <fullName evidence="1">Uncharacterized protein</fullName>
    </submittedName>
</protein>
<evidence type="ECO:0000313" key="1">
    <source>
        <dbReference type="EMBL" id="OOZ37681.1"/>
    </source>
</evidence>
<sequence length="128" mass="13521">MNHKALLNHNKSVEPNSVQGMRRTATARAVASVLSDATIPQTAAAMGGYGSYDTFAIYHSGTYAYDDPDLHHVYAYFDDNISGSSGVDLTVPDRAHNNTITNDGGYSVNVSGSAVAIAARQGERIEGA</sequence>